<comment type="caution">
    <text evidence="6">The sequence shown here is derived from an EMBL/GenBank/DDBJ whole genome shotgun (WGS) entry which is preliminary data.</text>
</comment>
<dbReference type="PROSITE" id="PS51257">
    <property type="entry name" value="PROKAR_LIPOPROTEIN"/>
    <property type="match status" value="1"/>
</dbReference>
<dbReference type="Gene3D" id="1.10.760.10">
    <property type="entry name" value="Cytochrome c-like domain"/>
    <property type="match status" value="1"/>
</dbReference>
<feature type="domain" description="Cytochrome c" evidence="5">
    <location>
        <begin position="45"/>
        <end position="130"/>
    </location>
</feature>
<evidence type="ECO:0000256" key="3">
    <source>
        <dbReference type="ARBA" id="ARBA00023004"/>
    </source>
</evidence>
<dbReference type="InterPro" id="IPR009056">
    <property type="entry name" value="Cyt_c-like_dom"/>
</dbReference>
<reference evidence="6 7" key="1">
    <citation type="submission" date="2018-11" db="EMBL/GenBank/DDBJ databases">
        <title>Genomic Encyclopedia of Type Strains, Phase IV (KMG-IV): sequencing the most valuable type-strain genomes for metagenomic binning, comparative biology and taxonomic classification.</title>
        <authorList>
            <person name="Goeker M."/>
        </authorList>
    </citation>
    <scope>NUCLEOTIDE SEQUENCE [LARGE SCALE GENOMIC DNA]</scope>
    <source>
        <strain evidence="6 7">DSM 100275</strain>
    </source>
</reference>
<dbReference type="PROSITE" id="PS51007">
    <property type="entry name" value="CYTC"/>
    <property type="match status" value="1"/>
</dbReference>
<dbReference type="GO" id="GO:0020037">
    <property type="term" value="F:heme binding"/>
    <property type="evidence" value="ECO:0007669"/>
    <property type="project" value="InterPro"/>
</dbReference>
<keyword evidence="3 4" id="KW-0408">Iron</keyword>
<name>A0A3N1XX21_9GAMM</name>
<proteinExistence type="predicted"/>
<protein>
    <submittedName>
        <fullName evidence="6">Cbb3-type cytochrome c oxidase subunit III</fullName>
    </submittedName>
</protein>
<dbReference type="InterPro" id="IPR036909">
    <property type="entry name" value="Cyt_c-like_dom_sf"/>
</dbReference>
<organism evidence="6 7">
    <name type="scientific">Inmirania thermothiophila</name>
    <dbReference type="NCBI Taxonomy" id="1750597"/>
    <lineage>
        <taxon>Bacteria</taxon>
        <taxon>Pseudomonadati</taxon>
        <taxon>Pseudomonadota</taxon>
        <taxon>Gammaproteobacteria</taxon>
        <taxon>Chromatiales</taxon>
        <taxon>Ectothiorhodospiraceae</taxon>
        <taxon>Inmirania</taxon>
    </lineage>
</organism>
<dbReference type="Pfam" id="PF13442">
    <property type="entry name" value="Cytochrome_CBB3"/>
    <property type="match status" value="1"/>
</dbReference>
<evidence type="ECO:0000256" key="1">
    <source>
        <dbReference type="ARBA" id="ARBA00022617"/>
    </source>
</evidence>
<accession>A0A3N1XX21</accession>
<keyword evidence="7" id="KW-1185">Reference proteome</keyword>
<evidence type="ECO:0000313" key="7">
    <source>
        <dbReference type="Proteomes" id="UP000276634"/>
    </source>
</evidence>
<keyword evidence="1 4" id="KW-0349">Heme</keyword>
<dbReference type="AlphaFoldDB" id="A0A3N1XX21"/>
<dbReference type="EMBL" id="RJVI01000003">
    <property type="protein sequence ID" value="ROR29477.1"/>
    <property type="molecule type" value="Genomic_DNA"/>
</dbReference>
<sequence length="136" mass="15076">MRMPKMSRTTRTWRAVLVLAGLVVLAGCGRQADDRPLLPPRGFVADPAKGEVAYRKYCAACHGEDLRGTASGPPFLSDIYRPGHHGDIAFYKAARDGVRAHHWRFGDMPPVKGVTAEEVGHIVAYVRRRQREAGIR</sequence>
<evidence type="ECO:0000256" key="4">
    <source>
        <dbReference type="PROSITE-ProRule" id="PRU00433"/>
    </source>
</evidence>
<evidence type="ECO:0000259" key="5">
    <source>
        <dbReference type="PROSITE" id="PS51007"/>
    </source>
</evidence>
<dbReference type="Proteomes" id="UP000276634">
    <property type="component" value="Unassembled WGS sequence"/>
</dbReference>
<dbReference type="GO" id="GO:0046872">
    <property type="term" value="F:metal ion binding"/>
    <property type="evidence" value="ECO:0007669"/>
    <property type="project" value="UniProtKB-KW"/>
</dbReference>
<keyword evidence="2 4" id="KW-0479">Metal-binding</keyword>
<dbReference type="GO" id="GO:0009055">
    <property type="term" value="F:electron transfer activity"/>
    <property type="evidence" value="ECO:0007669"/>
    <property type="project" value="InterPro"/>
</dbReference>
<dbReference type="SUPFAM" id="SSF46626">
    <property type="entry name" value="Cytochrome c"/>
    <property type="match status" value="1"/>
</dbReference>
<evidence type="ECO:0000313" key="6">
    <source>
        <dbReference type="EMBL" id="ROR29477.1"/>
    </source>
</evidence>
<gene>
    <name evidence="6" type="ORF">EDC57_2147</name>
</gene>
<evidence type="ECO:0000256" key="2">
    <source>
        <dbReference type="ARBA" id="ARBA00022723"/>
    </source>
</evidence>